<organism evidence="5 6">
    <name type="scientific">Ferroplasma acidarmanus Fer1</name>
    <dbReference type="NCBI Taxonomy" id="333146"/>
    <lineage>
        <taxon>Archaea</taxon>
        <taxon>Methanobacteriati</taxon>
        <taxon>Thermoplasmatota</taxon>
        <taxon>Thermoplasmata</taxon>
        <taxon>Thermoplasmatales</taxon>
        <taxon>Ferroplasmaceae</taxon>
        <taxon>Ferroplasma</taxon>
    </lineage>
</organism>
<dbReference type="Pfam" id="PF00578">
    <property type="entry name" value="AhpC-TSA"/>
    <property type="match status" value="1"/>
</dbReference>
<dbReference type="Proteomes" id="UP000014660">
    <property type="component" value="Chromosome"/>
</dbReference>
<dbReference type="HOGENOM" id="CLU_042529_14_2_2"/>
<protein>
    <recommendedName>
        <fullName evidence="4">Thioredoxin domain-containing protein</fullName>
    </recommendedName>
</protein>
<sequence length="159" mass="17762">MNDMVEEGELAPDFEALDTGLKSKKLSDYKGNVTVLAFFPGAFTSVCTKEMCTFRDSMANFNKFNAKVVGISVDSPFSLKEFATKNKLQFDLLSDGNREISGKYGALYKSFLNINGLTASKRSVFVLDKTGKIVYKWVSEDAGKEPDYKKIEEVISKYN</sequence>
<dbReference type="PANTHER" id="PTHR43110:SF1">
    <property type="entry name" value="THIOL PEROXIDASE"/>
    <property type="match status" value="1"/>
</dbReference>
<accession>S0AQF4</accession>
<keyword evidence="6" id="KW-1185">Reference proteome</keyword>
<feature type="active site" description="Cysteine sulfenic acid (-SOH) intermediate; for peroxidase activity" evidence="3">
    <location>
        <position position="47"/>
    </location>
</feature>
<dbReference type="EMBL" id="CP004145">
    <property type="protein sequence ID" value="AGO60265.1"/>
    <property type="molecule type" value="Genomic_DNA"/>
</dbReference>
<dbReference type="GO" id="GO:0016209">
    <property type="term" value="F:antioxidant activity"/>
    <property type="evidence" value="ECO:0007669"/>
    <property type="project" value="InterPro"/>
</dbReference>
<evidence type="ECO:0000256" key="2">
    <source>
        <dbReference type="ARBA" id="ARBA00023284"/>
    </source>
</evidence>
<dbReference type="InterPro" id="IPR013766">
    <property type="entry name" value="Thioredoxin_domain"/>
</dbReference>
<dbReference type="PROSITE" id="PS51352">
    <property type="entry name" value="THIOREDOXIN_2"/>
    <property type="match status" value="1"/>
</dbReference>
<dbReference type="Gene3D" id="3.40.30.10">
    <property type="entry name" value="Glutaredoxin"/>
    <property type="match status" value="1"/>
</dbReference>
<evidence type="ECO:0000256" key="1">
    <source>
        <dbReference type="ARBA" id="ARBA00023002"/>
    </source>
</evidence>
<proteinExistence type="predicted"/>
<dbReference type="InterPro" id="IPR050455">
    <property type="entry name" value="Tpx_Peroxidase_subfamily"/>
</dbReference>
<dbReference type="CDD" id="cd03018">
    <property type="entry name" value="PRX_AhpE_like"/>
    <property type="match status" value="1"/>
</dbReference>
<dbReference type="InterPro" id="IPR024706">
    <property type="entry name" value="Peroxiredoxin_AhpC-typ"/>
</dbReference>
<evidence type="ECO:0000313" key="6">
    <source>
        <dbReference type="Proteomes" id="UP000014660"/>
    </source>
</evidence>
<gene>
    <name evidence="5" type="ORF">FACI_IFERC00001G0285</name>
</gene>
<dbReference type="InterPro" id="IPR000866">
    <property type="entry name" value="AhpC/TSA"/>
</dbReference>
<dbReference type="PIRSF" id="PIRSF000239">
    <property type="entry name" value="AHPC"/>
    <property type="match status" value="1"/>
</dbReference>
<dbReference type="PATRIC" id="fig|333146.12.peg.298"/>
<dbReference type="GO" id="GO:0016491">
    <property type="term" value="F:oxidoreductase activity"/>
    <property type="evidence" value="ECO:0007669"/>
    <property type="project" value="UniProtKB-KW"/>
</dbReference>
<dbReference type="SUPFAM" id="SSF52833">
    <property type="entry name" value="Thioredoxin-like"/>
    <property type="match status" value="1"/>
</dbReference>
<keyword evidence="1" id="KW-0560">Oxidoreductase</keyword>
<evidence type="ECO:0000259" key="4">
    <source>
        <dbReference type="PROSITE" id="PS51352"/>
    </source>
</evidence>
<dbReference type="AlphaFoldDB" id="S0AQF4"/>
<dbReference type="KEGG" id="fac:FACI_IFERC01G0285"/>
<dbReference type="InterPro" id="IPR036249">
    <property type="entry name" value="Thioredoxin-like_sf"/>
</dbReference>
<evidence type="ECO:0000256" key="3">
    <source>
        <dbReference type="PIRSR" id="PIRSR000239-1"/>
    </source>
</evidence>
<dbReference type="PANTHER" id="PTHR43110">
    <property type="entry name" value="THIOL PEROXIDASE"/>
    <property type="match status" value="1"/>
</dbReference>
<evidence type="ECO:0000313" key="5">
    <source>
        <dbReference type="EMBL" id="AGO60265.1"/>
    </source>
</evidence>
<reference evidence="5 6" key="1">
    <citation type="journal article" date="2007" name="Proc. Natl. Acad. Sci. U.S.A.">
        <title>Genome dynamics in a natural archaeal population.</title>
        <authorList>
            <person name="Allen E.E."/>
            <person name="Tyson G.W."/>
            <person name="Whitaker R.J."/>
            <person name="Detter J.C."/>
            <person name="Richardson P.M."/>
            <person name="Banfield J.F."/>
        </authorList>
    </citation>
    <scope>NUCLEOTIDE SEQUENCE [LARGE SCALE GENOMIC DNA]</scope>
    <source>
        <strain evidence="6">fer1</strain>
    </source>
</reference>
<name>S0AQF4_FERAC</name>
<keyword evidence="2" id="KW-0676">Redox-active center</keyword>
<feature type="domain" description="Thioredoxin" evidence="4">
    <location>
        <begin position="5"/>
        <end position="159"/>
    </location>
</feature>